<keyword evidence="2" id="KW-1185">Reference proteome</keyword>
<accession>A0A290Q5N8</accession>
<name>A0A290Q5N8_9BACT</name>
<dbReference type="Gene3D" id="3.30.2010.20">
    <property type="match status" value="1"/>
</dbReference>
<dbReference type="EMBL" id="CP023344">
    <property type="protein sequence ID" value="ATC63587.1"/>
    <property type="molecule type" value="Genomic_DNA"/>
</dbReference>
<dbReference type="SUPFAM" id="SSF55486">
    <property type="entry name" value="Metalloproteases ('zincins'), catalytic domain"/>
    <property type="match status" value="1"/>
</dbReference>
<dbReference type="InterPro" id="IPR010428">
    <property type="entry name" value="Zincin_1"/>
</dbReference>
<evidence type="ECO:0008006" key="3">
    <source>
        <dbReference type="Google" id="ProtNLM"/>
    </source>
</evidence>
<dbReference type="Pfam" id="PF06262">
    <property type="entry name" value="Zincin_1"/>
    <property type="match status" value="1"/>
</dbReference>
<dbReference type="InterPro" id="IPR038555">
    <property type="entry name" value="Zincin_1_sf"/>
</dbReference>
<reference evidence="1 2" key="1">
    <citation type="submission" date="2017-09" db="EMBL/GenBank/DDBJ databases">
        <title>Complete genome sequence of Verrucomicrobial strain HZ-65, isolated from freshwater.</title>
        <authorList>
            <person name="Choi A."/>
        </authorList>
    </citation>
    <scope>NUCLEOTIDE SEQUENCE [LARGE SCALE GENOMIC DNA]</scope>
    <source>
        <strain evidence="1 2">HZ-65</strain>
    </source>
</reference>
<proteinExistence type="predicted"/>
<dbReference type="OrthoDB" id="9806895at2"/>
<protein>
    <recommendedName>
        <fullName evidence="3">Metallopeptidase family protein</fullName>
    </recommendedName>
</protein>
<sequence length="123" mass="13791">MTFAQLTAEAEKTVTATQRKLPVELREKAVALPVAYHDWPSDEILGEEFEPDILGMFVGDPHGMATGDNNAVPAHVLLFLENIYDFAEGDAAVFREEVRITYLHELGHYFGWGEEELEERGLG</sequence>
<dbReference type="RefSeq" id="WP_096055219.1">
    <property type="nucleotide sequence ID" value="NZ_CP023344.1"/>
</dbReference>
<evidence type="ECO:0000313" key="1">
    <source>
        <dbReference type="EMBL" id="ATC63587.1"/>
    </source>
</evidence>
<organism evidence="1 2">
    <name type="scientific">Nibricoccus aquaticus</name>
    <dbReference type="NCBI Taxonomy" id="2576891"/>
    <lineage>
        <taxon>Bacteria</taxon>
        <taxon>Pseudomonadati</taxon>
        <taxon>Verrucomicrobiota</taxon>
        <taxon>Opitutia</taxon>
        <taxon>Opitutales</taxon>
        <taxon>Opitutaceae</taxon>
        <taxon>Nibricoccus</taxon>
    </lineage>
</organism>
<dbReference type="AlphaFoldDB" id="A0A290Q5N8"/>
<dbReference type="Proteomes" id="UP000217265">
    <property type="component" value="Chromosome"/>
</dbReference>
<evidence type="ECO:0000313" key="2">
    <source>
        <dbReference type="Proteomes" id="UP000217265"/>
    </source>
</evidence>
<gene>
    <name evidence="1" type="ORF">CMV30_06255</name>
</gene>
<dbReference type="KEGG" id="vbh:CMV30_06255"/>